<feature type="region of interest" description="Disordered" evidence="1">
    <location>
        <begin position="110"/>
        <end position="166"/>
    </location>
</feature>
<feature type="compositionally biased region" description="Polar residues" evidence="1">
    <location>
        <begin position="41"/>
        <end position="54"/>
    </location>
</feature>
<reference evidence="2 4" key="1">
    <citation type="submission" date="2020-01" db="EMBL/GenBank/DDBJ databases">
        <authorList>
            <consortium name="DOE Joint Genome Institute"/>
            <person name="Haridas S."/>
            <person name="Albert R."/>
            <person name="Binder M."/>
            <person name="Bloem J."/>
            <person name="Labutti K."/>
            <person name="Salamov A."/>
            <person name="Andreopoulos B."/>
            <person name="Baker S.E."/>
            <person name="Barry K."/>
            <person name="Bills G."/>
            <person name="Bluhm B.H."/>
            <person name="Cannon C."/>
            <person name="Castanera R."/>
            <person name="Culley D.E."/>
            <person name="Daum C."/>
            <person name="Ezra D."/>
            <person name="Gonzalez J.B."/>
            <person name="Henrissat B."/>
            <person name="Kuo A."/>
            <person name="Liang C."/>
            <person name="Lipzen A."/>
            <person name="Lutzoni F."/>
            <person name="Magnuson J."/>
            <person name="Mondo S."/>
            <person name="Nolan M."/>
            <person name="Ohm R."/>
            <person name="Pangilinan J."/>
            <person name="Park H.-J."/>
            <person name="Ramirez L."/>
            <person name="Alfaro M."/>
            <person name="Sun H."/>
            <person name="Tritt A."/>
            <person name="Yoshinaga Y."/>
            <person name="Zwiers L.-H."/>
            <person name="Turgeon B.G."/>
            <person name="Goodwin S.B."/>
            <person name="Spatafora J.W."/>
            <person name="Crous P.W."/>
            <person name="Grigoriev I.V."/>
        </authorList>
    </citation>
    <scope>NUCLEOTIDE SEQUENCE</scope>
    <source>
        <strain evidence="2 4">CBS 781.70</strain>
    </source>
</reference>
<keyword evidence="3" id="KW-1185">Reference proteome</keyword>
<feature type="compositionally biased region" description="Basic residues" evidence="1">
    <location>
        <begin position="7"/>
        <end position="17"/>
    </location>
</feature>
<gene>
    <name evidence="2 4" type="ORF">P152DRAFT_241287</name>
</gene>
<protein>
    <submittedName>
        <fullName evidence="2 4">Uncharacterized protein</fullName>
    </submittedName>
</protein>
<feature type="region of interest" description="Disordered" evidence="1">
    <location>
        <begin position="1"/>
        <end position="54"/>
    </location>
</feature>
<evidence type="ECO:0000256" key="1">
    <source>
        <dbReference type="SAM" id="MobiDB-lite"/>
    </source>
</evidence>
<dbReference type="EMBL" id="ML975152">
    <property type="protein sequence ID" value="KAF1814990.1"/>
    <property type="molecule type" value="Genomic_DNA"/>
</dbReference>
<evidence type="ECO:0000313" key="4">
    <source>
        <dbReference type="RefSeq" id="XP_033536621.1"/>
    </source>
</evidence>
<proteinExistence type="predicted"/>
<dbReference type="AlphaFoldDB" id="A0A6G1GAR3"/>
<feature type="region of interest" description="Disordered" evidence="1">
    <location>
        <begin position="259"/>
        <end position="300"/>
    </location>
</feature>
<evidence type="ECO:0000313" key="2">
    <source>
        <dbReference type="EMBL" id="KAF1814990.1"/>
    </source>
</evidence>
<dbReference type="RefSeq" id="XP_033536621.1">
    <property type="nucleotide sequence ID" value="XM_033674628.1"/>
</dbReference>
<accession>A0A6G1GAR3</accession>
<feature type="compositionally biased region" description="Low complexity" evidence="1">
    <location>
        <begin position="148"/>
        <end position="166"/>
    </location>
</feature>
<dbReference type="Proteomes" id="UP000504638">
    <property type="component" value="Unplaced"/>
</dbReference>
<name>A0A6G1GAR3_9PEZI</name>
<sequence length="437" mass="47020">MGGRSRSSSRRRRARRVPRLDPAADQFAPPPPAPPFVVKDPTSTNPNMPSSYMYPQNMSDQDFFTAQLYDEQSAAHTAYAQYLDTVSTSTPISSMESLQSLQAPFFTPAELPDARFPLDPSQTGGTFENPYSPPESPLQPLDMNAPRLSTASDSTGSLSSTSSSTIPSPALPAAFEAWSYAGLGLSQAEGFPMSQAFISSSSYDAGPILAAAPKDPGCVGESSEVPSLSHFSVSSAFPSSSESFKSPVLRYPRRSSIARPFLENTSSPTATTPTEIPRSNGSTVTPIESQDGGMFKSPSLPASRMASPYLRCSQVPQQEPHGGPRSVAGSPVAPRRNSLLSHQIWPPSAAVEPVQGNFPASSESLSSPFFHQSSGIFVPPLESSSANSDRAFRSFSYRQSFRCSLLIPNRIQWRDRIAPSHQRRTPPFPGLFSKFGP</sequence>
<feature type="compositionally biased region" description="Polar residues" evidence="1">
    <location>
        <begin position="263"/>
        <end position="288"/>
    </location>
</feature>
<reference evidence="4" key="2">
    <citation type="submission" date="2020-04" db="EMBL/GenBank/DDBJ databases">
        <authorList>
            <consortium name="NCBI Genome Project"/>
        </authorList>
    </citation>
    <scope>NUCLEOTIDE SEQUENCE</scope>
    <source>
        <strain evidence="4">CBS 781.70</strain>
    </source>
</reference>
<feature type="region of interest" description="Disordered" evidence="1">
    <location>
        <begin position="314"/>
        <end position="333"/>
    </location>
</feature>
<evidence type="ECO:0000313" key="3">
    <source>
        <dbReference type="Proteomes" id="UP000504638"/>
    </source>
</evidence>
<dbReference type="GeneID" id="54415198"/>
<reference evidence="4" key="3">
    <citation type="submission" date="2025-04" db="UniProtKB">
        <authorList>
            <consortium name="RefSeq"/>
        </authorList>
    </citation>
    <scope>IDENTIFICATION</scope>
    <source>
        <strain evidence="4">CBS 781.70</strain>
    </source>
</reference>
<organism evidence="2">
    <name type="scientific">Eremomyces bilateralis CBS 781.70</name>
    <dbReference type="NCBI Taxonomy" id="1392243"/>
    <lineage>
        <taxon>Eukaryota</taxon>
        <taxon>Fungi</taxon>
        <taxon>Dikarya</taxon>
        <taxon>Ascomycota</taxon>
        <taxon>Pezizomycotina</taxon>
        <taxon>Dothideomycetes</taxon>
        <taxon>Dothideomycetes incertae sedis</taxon>
        <taxon>Eremomycetales</taxon>
        <taxon>Eremomycetaceae</taxon>
        <taxon>Eremomyces</taxon>
    </lineage>
</organism>